<dbReference type="Gene3D" id="3.30.450.20">
    <property type="entry name" value="PAS domain"/>
    <property type="match status" value="1"/>
</dbReference>
<feature type="transmembrane region" description="Helical" evidence="12">
    <location>
        <begin position="12"/>
        <end position="30"/>
    </location>
</feature>
<keyword evidence="8 12" id="KW-0472">Membrane</keyword>
<evidence type="ECO:0000313" key="17">
    <source>
        <dbReference type="Proteomes" id="UP000611945"/>
    </source>
</evidence>
<dbReference type="SMART" id="SM00283">
    <property type="entry name" value="MA"/>
    <property type="match status" value="1"/>
</dbReference>
<evidence type="ECO:0000313" key="16">
    <source>
        <dbReference type="EMBL" id="MBD7977283.1"/>
    </source>
</evidence>
<comment type="caution">
    <text evidence="16">The sequence shown here is derived from an EMBL/GenBank/DDBJ whole genome shotgun (WGS) entry which is preliminary data.</text>
</comment>
<evidence type="ECO:0000256" key="3">
    <source>
        <dbReference type="ARBA" id="ARBA00022481"/>
    </source>
</evidence>
<dbReference type="InterPro" id="IPR004089">
    <property type="entry name" value="MCPsignal_dom"/>
</dbReference>
<feature type="domain" description="T-SNARE coiled-coil homology" evidence="14">
    <location>
        <begin position="467"/>
        <end position="521"/>
    </location>
</feature>
<keyword evidence="17" id="KW-1185">Reference proteome</keyword>
<dbReference type="SUPFAM" id="SSF58104">
    <property type="entry name" value="Methyl-accepting chemotaxis protein (MCP) signaling domain"/>
    <property type="match status" value="1"/>
</dbReference>
<gene>
    <name evidence="16" type="ORF">H9642_08765</name>
</gene>
<dbReference type="Pfam" id="PF00015">
    <property type="entry name" value="MCPsignal"/>
    <property type="match status" value="1"/>
</dbReference>
<feature type="domain" description="HAMP" evidence="15">
    <location>
        <begin position="213"/>
        <end position="267"/>
    </location>
</feature>
<reference evidence="16 17" key="1">
    <citation type="submission" date="2020-08" db="EMBL/GenBank/DDBJ databases">
        <title>A Genomic Blueprint of the Chicken Gut Microbiome.</title>
        <authorList>
            <person name="Gilroy R."/>
            <person name="Ravi A."/>
            <person name="Getino M."/>
            <person name="Pursley I."/>
            <person name="Horton D.L."/>
            <person name="Alikhan N.-F."/>
            <person name="Baker D."/>
            <person name="Gharbi K."/>
            <person name="Hall N."/>
            <person name="Watson M."/>
            <person name="Adriaenssens E.M."/>
            <person name="Foster-Nyarko E."/>
            <person name="Jarju S."/>
            <person name="Secka A."/>
            <person name="Antonio M."/>
            <person name="Oren A."/>
            <person name="Chaudhuri R."/>
            <person name="La Ragione R.M."/>
            <person name="Hildebrand F."/>
            <person name="Pallen M.J."/>
        </authorList>
    </citation>
    <scope>NUCLEOTIDE SEQUENCE [LARGE SCALE GENOMIC DNA]</scope>
    <source>
        <strain evidence="16 17">Sa2CUA2</strain>
    </source>
</reference>
<comment type="subcellular location">
    <subcellularLocation>
        <location evidence="1">Cell inner membrane</location>
        <topology evidence="1">Multi-pass membrane protein</topology>
    </subcellularLocation>
</comment>
<dbReference type="CDD" id="cd06225">
    <property type="entry name" value="HAMP"/>
    <property type="match status" value="1"/>
</dbReference>
<dbReference type="SMART" id="SM00304">
    <property type="entry name" value="HAMP"/>
    <property type="match status" value="1"/>
</dbReference>
<evidence type="ECO:0000259" key="15">
    <source>
        <dbReference type="PROSITE" id="PS50885"/>
    </source>
</evidence>
<evidence type="ECO:0000256" key="11">
    <source>
        <dbReference type="PROSITE-ProRule" id="PRU00284"/>
    </source>
</evidence>
<proteinExistence type="inferred from homology"/>
<evidence type="ECO:0000256" key="4">
    <source>
        <dbReference type="ARBA" id="ARBA00022500"/>
    </source>
</evidence>
<evidence type="ECO:0000256" key="1">
    <source>
        <dbReference type="ARBA" id="ARBA00004429"/>
    </source>
</evidence>
<dbReference type="PROSITE" id="PS50885">
    <property type="entry name" value="HAMP"/>
    <property type="match status" value="1"/>
</dbReference>
<dbReference type="PRINTS" id="PR00260">
    <property type="entry name" value="CHEMTRNSDUCR"/>
</dbReference>
<evidence type="ECO:0000256" key="2">
    <source>
        <dbReference type="ARBA" id="ARBA00022475"/>
    </source>
</evidence>
<evidence type="ECO:0000256" key="8">
    <source>
        <dbReference type="ARBA" id="ARBA00023136"/>
    </source>
</evidence>
<evidence type="ECO:0000256" key="5">
    <source>
        <dbReference type="ARBA" id="ARBA00022519"/>
    </source>
</evidence>
<dbReference type="PANTHER" id="PTHR32089:SF119">
    <property type="entry name" value="METHYL-ACCEPTING CHEMOTAXIS PROTEIN CTPL"/>
    <property type="match status" value="1"/>
</dbReference>
<keyword evidence="9 11" id="KW-0807">Transducer</keyword>
<keyword evidence="7 12" id="KW-1133">Transmembrane helix</keyword>
<feature type="domain" description="Methyl-accepting transducer" evidence="13">
    <location>
        <begin position="272"/>
        <end position="508"/>
    </location>
</feature>
<keyword evidence="4" id="KW-0145">Chemotaxis</keyword>
<dbReference type="Pfam" id="PF17200">
    <property type="entry name" value="sCache_2"/>
    <property type="match status" value="1"/>
</dbReference>
<evidence type="ECO:0000256" key="12">
    <source>
        <dbReference type="SAM" id="Phobius"/>
    </source>
</evidence>
<comment type="similarity">
    <text evidence="10">Belongs to the methyl-accepting chemotaxis (MCP) protein family.</text>
</comment>
<keyword evidence="3" id="KW-0488">Methylation</keyword>
<dbReference type="EMBL" id="JACSQG010000003">
    <property type="protein sequence ID" value="MBD7977283.1"/>
    <property type="molecule type" value="Genomic_DNA"/>
</dbReference>
<dbReference type="CDD" id="cd11386">
    <property type="entry name" value="MCP_signal"/>
    <property type="match status" value="1"/>
</dbReference>
<dbReference type="Gene3D" id="1.10.287.950">
    <property type="entry name" value="Methyl-accepting chemotaxis protein"/>
    <property type="match status" value="1"/>
</dbReference>
<dbReference type="InterPro" id="IPR000727">
    <property type="entry name" value="T_SNARE_dom"/>
</dbReference>
<evidence type="ECO:0000256" key="6">
    <source>
        <dbReference type="ARBA" id="ARBA00022692"/>
    </source>
</evidence>
<dbReference type="InterPro" id="IPR004090">
    <property type="entry name" value="Chemotax_Me-accpt_rcpt"/>
</dbReference>
<dbReference type="Proteomes" id="UP000611945">
    <property type="component" value="Unassembled WGS sequence"/>
</dbReference>
<evidence type="ECO:0000256" key="7">
    <source>
        <dbReference type="ARBA" id="ARBA00022989"/>
    </source>
</evidence>
<evidence type="ECO:0000256" key="10">
    <source>
        <dbReference type="ARBA" id="ARBA00029447"/>
    </source>
</evidence>
<dbReference type="Pfam" id="PF00672">
    <property type="entry name" value="HAMP"/>
    <property type="match status" value="1"/>
</dbReference>
<dbReference type="SMART" id="SM01049">
    <property type="entry name" value="Cache_2"/>
    <property type="match status" value="1"/>
</dbReference>
<evidence type="ECO:0000259" key="14">
    <source>
        <dbReference type="PROSITE" id="PS50192"/>
    </source>
</evidence>
<dbReference type="InterPro" id="IPR003660">
    <property type="entry name" value="HAMP_dom"/>
</dbReference>
<keyword evidence="6 12" id="KW-0812">Transmembrane</keyword>
<name>A0ABR8TNF5_9PSED</name>
<evidence type="ECO:0000259" key="13">
    <source>
        <dbReference type="PROSITE" id="PS50111"/>
    </source>
</evidence>
<keyword evidence="2" id="KW-1003">Cell membrane</keyword>
<evidence type="ECO:0000256" key="9">
    <source>
        <dbReference type="ARBA" id="ARBA00023224"/>
    </source>
</evidence>
<dbReference type="PROSITE" id="PS50192">
    <property type="entry name" value="T_SNARE"/>
    <property type="match status" value="1"/>
</dbReference>
<dbReference type="PROSITE" id="PS50111">
    <property type="entry name" value="CHEMOTAXIS_TRANSDUC_2"/>
    <property type="match status" value="1"/>
</dbReference>
<keyword evidence="5" id="KW-0997">Cell inner membrane</keyword>
<accession>A0ABR8TNF5</accession>
<dbReference type="InterPro" id="IPR033480">
    <property type="entry name" value="sCache_2"/>
</dbReference>
<protein>
    <submittedName>
        <fullName evidence="16">Methyl-accepting chemotaxis protein</fullName>
    </submittedName>
</protein>
<sequence>MISLRNLRIRHRLWLILAVSIVMLVLQGALQLNQLNKDLHSNKAEKNQHLVESAIGILSHFHLLETQGLLSREKAQEMAKTQVGKLRYGDNDYFWINDLFPRMVMHPTNPKLDGQSLKEYADPNGKLLFNEMVAVVRKQQAGSVNYSWPKPGADAPVPKASYVQLFEPWGWVLGTGVYTDDVEAQFLSQSIAASTTGLGITLLMALLLTLIARSIVRPVNEAVEAMANIASGEADLTLQLDARGRDEISNLARHFNTFTGKLHGTVQQMLTAARSMDQSAHSLGTVANNAKQTSQQQSEQMEQVATAVNEVSYAVQDVAKNADQAAEEVKQAESLASQGQHNIDQSLQQIDHLSTTISEAVDVMQGLAGESTQIGSVVEVIRGIAEQTNLLALNAAIEAARAGEQGRGFAVVADEVRLLAQRTQQSTSEIQAMIERLQSNSIAAVRVIQDSSQATQLTVEQAGQARDSLSQIAQSLRTLADTNASIASATLQQSHVIDDINRNVTQAASLAHDTAETSNQTSSASQQLEQLAGQLNKQLGQFRL</sequence>
<organism evidence="16 17">
    <name type="scientific">Serpens gallinarum</name>
    <dbReference type="NCBI Taxonomy" id="2763075"/>
    <lineage>
        <taxon>Bacteria</taxon>
        <taxon>Pseudomonadati</taxon>
        <taxon>Pseudomonadota</taxon>
        <taxon>Gammaproteobacteria</taxon>
        <taxon>Pseudomonadales</taxon>
        <taxon>Pseudomonadaceae</taxon>
        <taxon>Pseudomonas</taxon>
    </lineage>
</organism>
<dbReference type="PANTHER" id="PTHR32089">
    <property type="entry name" value="METHYL-ACCEPTING CHEMOTAXIS PROTEIN MCPB"/>
    <property type="match status" value="1"/>
</dbReference>